<keyword evidence="3 10" id="KW-0548">Nucleotidyltransferase</keyword>
<keyword evidence="4 10" id="KW-0479">Metal-binding</keyword>
<gene>
    <name evidence="10 14" type="primary">cca</name>
    <name evidence="14" type="ORF">HON47_04670</name>
</gene>
<feature type="domain" description="Polymerase nucleotidyl transferase" evidence="11">
    <location>
        <begin position="54"/>
        <end position="144"/>
    </location>
</feature>
<dbReference type="PROSITE" id="PS50152">
    <property type="entry name" value="25A_SYNTH_3"/>
    <property type="match status" value="1"/>
</dbReference>
<dbReference type="PIRSF" id="PIRSF005335">
    <property type="entry name" value="CCA_arch"/>
    <property type="match status" value="1"/>
</dbReference>
<accession>A0A8T5GG31</accession>
<dbReference type="InterPro" id="IPR011068">
    <property type="entry name" value="NuclTrfase_I-like_C"/>
</dbReference>
<feature type="binding site" evidence="10">
    <location>
        <position position="59"/>
    </location>
    <ligand>
        <name>CTP</name>
        <dbReference type="ChEBI" id="CHEBI:37563"/>
    </ligand>
</feature>
<comment type="catalytic activity">
    <reaction evidence="10">
        <text>a tRNA with a 3' CCA end + 2 CTP + ATP = a tRNA with a 3' CCACCA end + 3 diphosphate</text>
        <dbReference type="Rhea" id="RHEA:76235"/>
        <dbReference type="Rhea" id="RHEA-COMP:10468"/>
        <dbReference type="Rhea" id="RHEA-COMP:18655"/>
        <dbReference type="ChEBI" id="CHEBI:30616"/>
        <dbReference type="ChEBI" id="CHEBI:33019"/>
        <dbReference type="ChEBI" id="CHEBI:37563"/>
        <dbReference type="ChEBI" id="CHEBI:83071"/>
        <dbReference type="ChEBI" id="CHEBI:195187"/>
    </reaction>
</comment>
<proteinExistence type="inferred from homology"/>
<feature type="binding site" evidence="10">
    <location>
        <position position="173"/>
    </location>
    <ligand>
        <name>ATP</name>
        <dbReference type="ChEBI" id="CHEBI:30616"/>
    </ligand>
</feature>
<dbReference type="EMBL" id="JABJNZ010000059">
    <property type="protein sequence ID" value="MBT4870842.1"/>
    <property type="molecule type" value="Genomic_DNA"/>
</dbReference>
<evidence type="ECO:0000256" key="10">
    <source>
        <dbReference type="HAMAP-Rule" id="MF_01264"/>
    </source>
</evidence>
<evidence type="ECO:0000256" key="7">
    <source>
        <dbReference type="ARBA" id="ARBA00022840"/>
    </source>
</evidence>
<feature type="binding site" evidence="10">
    <location>
        <position position="70"/>
    </location>
    <ligand>
        <name>Mg(2+)</name>
        <dbReference type="ChEBI" id="CHEBI:18420"/>
    </ligand>
</feature>
<feature type="domain" description="CCA-adding enzyme C-terminal" evidence="13">
    <location>
        <begin position="299"/>
        <end position="410"/>
    </location>
</feature>
<keyword evidence="2 10" id="KW-0819">tRNA processing</keyword>
<dbReference type="GO" id="GO:0005524">
    <property type="term" value="F:ATP binding"/>
    <property type="evidence" value="ECO:0007669"/>
    <property type="project" value="UniProtKB-UniRule"/>
</dbReference>
<feature type="domain" description="tRNA nucleotidyltransferase substrate binding" evidence="12">
    <location>
        <begin position="159"/>
        <end position="271"/>
    </location>
</feature>
<dbReference type="SUPFAM" id="SSF81301">
    <property type="entry name" value="Nucleotidyltransferase"/>
    <property type="match status" value="1"/>
</dbReference>
<dbReference type="SUPFAM" id="SSF55003">
    <property type="entry name" value="PAP/Archaeal CCA-adding enzyme, C-terminal domain"/>
    <property type="match status" value="1"/>
</dbReference>
<sequence length="457" mass="53177">MVKKTLAKRKAIYKKVLAKVTPSKSELADEKKLFISIKKEVEGLEGKHSHLEWCGSSARGTHLKGDRDLDLFLMFDKELSEKEFEKEGLRIGKEIFNGGTWEIAYSQHPYVRGVIRGFDVEIVPGYIVKNGFEKKSAVDRSPFHNKFLLEKMKSAQRQDARLLKQFLKGIKAYGADLKNQALPGYGVELLVLKYGSFNKALEKIAKWGEQEIVLLKKRKRKANEDFFTPLIIIDPVDENRNVASALSKEQYERMKIAAKIFLEEPNEKFFFGSTVEIWPKELIQKELAKREFLAIEANFPKNILADLMWGQLRRYLRKATSSLEEKDFVVKKTNLWSDEKKVFYLFELNELKLDKVKKVVGPMKKDKENTKRFLEKKRKILKKYTLEGRVVLEVERKDRAAQKVLEAFVSCSDEEKKGMKNCLKKAKVLSEKDILKHYKGEFAKHLTKYLEGKEFFE</sequence>
<comment type="miscellaneous">
    <text evidence="10">A single active site specifically recognizes both ATP and CTP and is responsible for their addition.</text>
</comment>
<dbReference type="EC" id="2.7.7.72" evidence="10"/>
<comment type="similarity">
    <text evidence="10">Belongs to the tRNA nucleotidyltransferase/poly(A) polymerase family. Archaeal CCA-adding enzyme subfamily.</text>
</comment>
<evidence type="ECO:0000256" key="2">
    <source>
        <dbReference type="ARBA" id="ARBA00022694"/>
    </source>
</evidence>
<keyword evidence="7 10" id="KW-0067">ATP-binding</keyword>
<dbReference type="HAMAP" id="MF_01264">
    <property type="entry name" value="CCA_arch"/>
    <property type="match status" value="1"/>
</dbReference>
<feature type="binding site" evidence="10">
    <location>
        <position position="173"/>
    </location>
    <ligand>
        <name>CTP</name>
        <dbReference type="ChEBI" id="CHEBI:37563"/>
    </ligand>
</feature>
<feature type="binding site" evidence="10">
    <location>
        <position position="59"/>
    </location>
    <ligand>
        <name>ATP</name>
        <dbReference type="ChEBI" id="CHEBI:30616"/>
    </ligand>
</feature>
<protein>
    <recommendedName>
        <fullName evidence="10">CCA-adding enzyme</fullName>
        <ecNumber evidence="10">2.7.7.72</ecNumber>
    </recommendedName>
    <alternativeName>
        <fullName evidence="10">CCA tRNA nucleotidyltransferase</fullName>
    </alternativeName>
    <alternativeName>
        <fullName evidence="10">tRNA CCA-pyrophosphorylase</fullName>
    </alternativeName>
    <alternativeName>
        <fullName evidence="10">tRNA adenylyl-/cytidylyl- transferase</fullName>
    </alternativeName>
    <alternativeName>
        <fullName evidence="10">tRNA nucleotidyltransferase</fullName>
    </alternativeName>
    <alternativeName>
        <fullName evidence="10">tRNA-NT</fullName>
    </alternativeName>
</protein>
<dbReference type="Gene3D" id="3.30.70.1550">
    <property type="entry name" value="Archaeal tRNA CCA-adding enzyme catalytic domain"/>
    <property type="match status" value="1"/>
</dbReference>
<feature type="binding site" evidence="10">
    <location>
        <position position="56"/>
    </location>
    <ligand>
        <name>ATP</name>
        <dbReference type="ChEBI" id="CHEBI:30616"/>
    </ligand>
</feature>
<evidence type="ECO:0000256" key="5">
    <source>
        <dbReference type="ARBA" id="ARBA00022741"/>
    </source>
</evidence>
<dbReference type="PANTHER" id="PTHR39643">
    <property type="entry name" value="CCA-ADDING ENZYME"/>
    <property type="match status" value="1"/>
</dbReference>
<dbReference type="SUPFAM" id="SSF81631">
    <property type="entry name" value="PAP/OAS1 substrate-binding domain"/>
    <property type="match status" value="1"/>
</dbReference>
<dbReference type="GO" id="GO:0000049">
    <property type="term" value="F:tRNA binding"/>
    <property type="evidence" value="ECO:0007669"/>
    <property type="project" value="UniProtKB-UniRule"/>
</dbReference>
<keyword evidence="6 10" id="KW-0692">RNA repair</keyword>
<feature type="binding site" evidence="10">
    <location>
        <position position="144"/>
    </location>
    <ligand>
        <name>ATP</name>
        <dbReference type="ChEBI" id="CHEBI:30616"/>
    </ligand>
</feature>
<feature type="binding site" evidence="10">
    <location>
        <position position="164"/>
    </location>
    <ligand>
        <name>ATP</name>
        <dbReference type="ChEBI" id="CHEBI:30616"/>
    </ligand>
</feature>
<comment type="cofactor">
    <cofactor evidence="10">
        <name>Mg(2+)</name>
        <dbReference type="ChEBI" id="CHEBI:18420"/>
    </cofactor>
</comment>
<dbReference type="GO" id="GO:0042245">
    <property type="term" value="P:RNA repair"/>
    <property type="evidence" value="ECO:0007669"/>
    <property type="project" value="UniProtKB-KW"/>
</dbReference>
<reference evidence="14" key="1">
    <citation type="journal article" date="2021" name="ISME J.">
        <title>Mercury methylation by metabolically versatile and cosmopolitan marine bacteria.</title>
        <authorList>
            <person name="Lin H."/>
            <person name="Ascher D.B."/>
            <person name="Myung Y."/>
            <person name="Lamborg C.H."/>
            <person name="Hallam S.J."/>
            <person name="Gionfriddo C.M."/>
            <person name="Holt K.E."/>
            <person name="Moreau J.W."/>
        </authorList>
    </citation>
    <scope>NUCLEOTIDE SEQUENCE</scope>
    <source>
        <strain evidence="14">SI075_bin30</strain>
    </source>
</reference>
<dbReference type="InterPro" id="IPR042090">
    <property type="entry name" value="CCA_tRNA_nucleotrans_2"/>
</dbReference>
<feature type="binding site" evidence="10">
    <location>
        <position position="68"/>
    </location>
    <ligand>
        <name>Mg(2+)</name>
        <dbReference type="ChEBI" id="CHEBI:18420"/>
    </ligand>
</feature>
<organism evidence="14 15">
    <name type="scientific">Candidatus Iainarchaeum sp</name>
    <dbReference type="NCBI Taxonomy" id="3101447"/>
    <lineage>
        <taxon>Archaea</taxon>
        <taxon>Candidatus Iainarchaeota</taxon>
        <taxon>Candidatus Iainarchaeia</taxon>
        <taxon>Candidatus Iainarchaeales</taxon>
        <taxon>Candidatus Iainarchaeaceae</taxon>
        <taxon>Candidatus Iainarchaeum</taxon>
    </lineage>
</organism>
<dbReference type="GO" id="GO:0004810">
    <property type="term" value="F:CCA tRNA nucleotidyltransferase activity"/>
    <property type="evidence" value="ECO:0007669"/>
    <property type="project" value="UniProtKB-UniRule"/>
</dbReference>
<dbReference type="GO" id="GO:0001680">
    <property type="term" value="P:tRNA 3'-terminal CCA addition"/>
    <property type="evidence" value="ECO:0007669"/>
    <property type="project" value="UniProtKB-UniRule"/>
</dbReference>
<dbReference type="Proteomes" id="UP000722459">
    <property type="component" value="Unassembled WGS sequence"/>
</dbReference>
<evidence type="ECO:0000256" key="6">
    <source>
        <dbReference type="ARBA" id="ARBA00022800"/>
    </source>
</evidence>
<comment type="caution">
    <text evidence="14">The sequence shown here is derived from an EMBL/GenBank/DDBJ whole genome shotgun (WGS) entry which is preliminary data.</text>
</comment>
<keyword evidence="9 10" id="KW-0694">RNA-binding</keyword>
<dbReference type="GO" id="GO:0000287">
    <property type="term" value="F:magnesium ion binding"/>
    <property type="evidence" value="ECO:0007669"/>
    <property type="project" value="UniProtKB-UniRule"/>
</dbReference>
<evidence type="ECO:0000313" key="15">
    <source>
        <dbReference type="Proteomes" id="UP000722459"/>
    </source>
</evidence>
<dbReference type="Pfam" id="PF09249">
    <property type="entry name" value="tRNA_NucTransf2"/>
    <property type="match status" value="1"/>
</dbReference>
<feature type="binding site" evidence="10">
    <location>
        <position position="144"/>
    </location>
    <ligand>
        <name>CTP</name>
        <dbReference type="ChEBI" id="CHEBI:37563"/>
    </ligand>
</feature>
<dbReference type="InterPro" id="IPR002934">
    <property type="entry name" value="Polymerase_NTP_transf_dom"/>
</dbReference>
<dbReference type="InterPro" id="IPR008229">
    <property type="entry name" value="CCA-adding_arc"/>
</dbReference>
<evidence type="ECO:0000259" key="12">
    <source>
        <dbReference type="Pfam" id="PF09249"/>
    </source>
</evidence>
<keyword evidence="5 10" id="KW-0547">Nucleotide-binding</keyword>
<dbReference type="InterPro" id="IPR048833">
    <property type="entry name" value="CAA_C"/>
</dbReference>
<evidence type="ECO:0000256" key="3">
    <source>
        <dbReference type="ARBA" id="ARBA00022695"/>
    </source>
</evidence>
<evidence type="ECO:0000256" key="9">
    <source>
        <dbReference type="ARBA" id="ARBA00022884"/>
    </source>
</evidence>
<evidence type="ECO:0000259" key="11">
    <source>
        <dbReference type="Pfam" id="PF01909"/>
    </source>
</evidence>
<dbReference type="Gene3D" id="3.30.460.10">
    <property type="entry name" value="Beta Polymerase, domain 2"/>
    <property type="match status" value="1"/>
</dbReference>
<comment type="function">
    <text evidence="10">Catalyzes the addition and repair of the essential 3'-terminal CCA sequence in tRNAs without using a nucleic acid template. Adds these three nucleotides in the order of C, C, and A to the tRNA nucleotide-73, using CTP and ATP as substrates and producing inorganic pyrophosphate. tRNA 3'-terminal CCA addition is required both for tRNA processing and repair. Also involved in tRNA surveillance by mediating tandem CCA addition to generate a CCACCA at the 3' terminus of unstable tRNAs. While stable tRNAs receive only 3'-terminal CCA, unstable tRNAs are marked with CCACCA and rapidly degraded.</text>
</comment>
<keyword evidence="8 10" id="KW-0460">Magnesium</keyword>
<dbReference type="Gene3D" id="3.30.70.590">
    <property type="entry name" value="Poly(A) polymerase predicted RNA binding domain"/>
    <property type="match status" value="1"/>
</dbReference>
<evidence type="ECO:0000256" key="4">
    <source>
        <dbReference type="ARBA" id="ARBA00022723"/>
    </source>
</evidence>
<dbReference type="NCBIfam" id="TIGR03671">
    <property type="entry name" value="cca_archaeal"/>
    <property type="match status" value="1"/>
</dbReference>
<name>A0A8T5GG31_9ARCH</name>
<feature type="binding site" evidence="10">
    <location>
        <position position="121"/>
    </location>
    <ligand>
        <name>Mg(2+)</name>
        <dbReference type="ChEBI" id="CHEBI:18420"/>
    </ligand>
</feature>
<evidence type="ECO:0000256" key="8">
    <source>
        <dbReference type="ARBA" id="ARBA00022842"/>
    </source>
</evidence>
<feature type="binding site" evidence="10">
    <location>
        <position position="56"/>
    </location>
    <ligand>
        <name>CTP</name>
        <dbReference type="ChEBI" id="CHEBI:37563"/>
    </ligand>
</feature>
<dbReference type="AlphaFoldDB" id="A0A8T5GG31"/>
<feature type="binding site" evidence="10">
    <location>
        <position position="164"/>
    </location>
    <ligand>
        <name>CTP</name>
        <dbReference type="ChEBI" id="CHEBI:37563"/>
    </ligand>
</feature>
<dbReference type="InterPro" id="IPR043519">
    <property type="entry name" value="NT_sf"/>
</dbReference>
<evidence type="ECO:0000259" key="13">
    <source>
        <dbReference type="Pfam" id="PF21133"/>
    </source>
</evidence>
<dbReference type="Gene3D" id="1.10.1410.30">
    <property type="entry name" value="CCA tRNA nucleotidyltransferase, domain 2"/>
    <property type="match status" value="1"/>
</dbReference>
<dbReference type="Pfam" id="PF01909">
    <property type="entry name" value="NTP_transf_2"/>
    <property type="match status" value="1"/>
</dbReference>
<dbReference type="PANTHER" id="PTHR39643:SF1">
    <property type="entry name" value="CCA-ADDING ENZYME"/>
    <property type="match status" value="1"/>
</dbReference>
<evidence type="ECO:0000313" key="14">
    <source>
        <dbReference type="EMBL" id="MBT4870842.1"/>
    </source>
</evidence>
<dbReference type="InterPro" id="IPR006116">
    <property type="entry name" value="NT_2-5OAS_ClassI-CCAase"/>
</dbReference>
<comment type="subunit">
    <text evidence="10">Homodimer.</text>
</comment>
<keyword evidence="1 10" id="KW-0808">Transferase</keyword>
<dbReference type="Pfam" id="PF21133">
    <property type="entry name" value="CAA_C"/>
    <property type="match status" value="1"/>
</dbReference>
<comment type="catalytic activity">
    <reaction evidence="10">
        <text>a tRNA precursor + 2 CTP + ATP = a tRNA with a 3' CCA end + 3 diphosphate</text>
        <dbReference type="Rhea" id="RHEA:14433"/>
        <dbReference type="Rhea" id="RHEA-COMP:10465"/>
        <dbReference type="Rhea" id="RHEA-COMP:10468"/>
        <dbReference type="ChEBI" id="CHEBI:30616"/>
        <dbReference type="ChEBI" id="CHEBI:33019"/>
        <dbReference type="ChEBI" id="CHEBI:37563"/>
        <dbReference type="ChEBI" id="CHEBI:74896"/>
        <dbReference type="ChEBI" id="CHEBI:83071"/>
        <dbReference type="EC" id="2.7.7.72"/>
    </reaction>
</comment>
<dbReference type="CDD" id="cd05400">
    <property type="entry name" value="NT_2-5OAS_ClassI-CCAase"/>
    <property type="match status" value="1"/>
</dbReference>
<evidence type="ECO:0000256" key="1">
    <source>
        <dbReference type="ARBA" id="ARBA00022679"/>
    </source>
</evidence>
<dbReference type="InterPro" id="IPR015329">
    <property type="entry name" value="tRNA_NucTransf2"/>
</dbReference>